<protein>
    <submittedName>
        <fullName evidence="2">Uncharacterized protein</fullName>
    </submittedName>
</protein>
<evidence type="ECO:0000313" key="2">
    <source>
        <dbReference type="EMBL" id="KDP42119.1"/>
    </source>
</evidence>
<feature type="region of interest" description="Disordered" evidence="1">
    <location>
        <begin position="1"/>
        <end position="51"/>
    </location>
</feature>
<keyword evidence="3" id="KW-1185">Reference proteome</keyword>
<reference evidence="2 3" key="1">
    <citation type="journal article" date="2014" name="PLoS ONE">
        <title>Global Analysis of Gene Expression Profiles in Physic Nut (Jatropha curcas L.) Seedlings Exposed to Salt Stress.</title>
        <authorList>
            <person name="Zhang L."/>
            <person name="Zhang C."/>
            <person name="Wu P."/>
            <person name="Chen Y."/>
            <person name="Li M."/>
            <person name="Jiang H."/>
            <person name="Wu G."/>
        </authorList>
    </citation>
    <scope>NUCLEOTIDE SEQUENCE [LARGE SCALE GENOMIC DNA]</scope>
    <source>
        <strain evidence="3">cv. GZQX0401</strain>
        <tissue evidence="2">Young leaves</tissue>
    </source>
</reference>
<gene>
    <name evidence="2" type="ORF">JCGZ_01907</name>
</gene>
<dbReference type="Proteomes" id="UP000027138">
    <property type="component" value="Unassembled WGS sequence"/>
</dbReference>
<evidence type="ECO:0000256" key="1">
    <source>
        <dbReference type="SAM" id="MobiDB-lite"/>
    </source>
</evidence>
<dbReference type="AlphaFoldDB" id="A0A067LDF4"/>
<name>A0A067LDF4_JATCU</name>
<dbReference type="EMBL" id="KK914312">
    <property type="protein sequence ID" value="KDP42119.1"/>
    <property type="molecule type" value="Genomic_DNA"/>
</dbReference>
<accession>A0A067LDF4</accession>
<evidence type="ECO:0000313" key="3">
    <source>
        <dbReference type="Proteomes" id="UP000027138"/>
    </source>
</evidence>
<sequence>MSQHHSNEEVDSYASPSGDIPAGGATGGALGSNAEHTSRMGQAAAGPARPN</sequence>
<proteinExistence type="predicted"/>
<organism evidence="2 3">
    <name type="scientific">Jatropha curcas</name>
    <name type="common">Barbados nut</name>
    <dbReference type="NCBI Taxonomy" id="180498"/>
    <lineage>
        <taxon>Eukaryota</taxon>
        <taxon>Viridiplantae</taxon>
        <taxon>Streptophyta</taxon>
        <taxon>Embryophyta</taxon>
        <taxon>Tracheophyta</taxon>
        <taxon>Spermatophyta</taxon>
        <taxon>Magnoliopsida</taxon>
        <taxon>eudicotyledons</taxon>
        <taxon>Gunneridae</taxon>
        <taxon>Pentapetalae</taxon>
        <taxon>rosids</taxon>
        <taxon>fabids</taxon>
        <taxon>Malpighiales</taxon>
        <taxon>Euphorbiaceae</taxon>
        <taxon>Crotonoideae</taxon>
        <taxon>Jatropheae</taxon>
        <taxon>Jatropha</taxon>
    </lineage>
</organism>